<gene>
    <name evidence="2" type="ORF">CFOL_v3_24429</name>
</gene>
<proteinExistence type="predicted"/>
<keyword evidence="3" id="KW-1185">Reference proteome</keyword>
<dbReference type="InParanoid" id="A0A1Q3CL44"/>
<keyword evidence="1" id="KW-0175">Coiled coil</keyword>
<dbReference type="EMBL" id="BDDD01002299">
    <property type="protein sequence ID" value="GAV80970.1"/>
    <property type="molecule type" value="Genomic_DNA"/>
</dbReference>
<comment type="caution">
    <text evidence="2">The sequence shown here is derived from an EMBL/GenBank/DDBJ whole genome shotgun (WGS) entry which is preliminary data.</text>
</comment>
<dbReference type="PANTHER" id="PTHR48248">
    <property type="entry name" value="UVR DOMAIN-CONTAINING PROTEIN"/>
    <property type="match status" value="1"/>
</dbReference>
<evidence type="ECO:0000313" key="3">
    <source>
        <dbReference type="Proteomes" id="UP000187406"/>
    </source>
</evidence>
<reference evidence="3" key="1">
    <citation type="submission" date="2016-04" db="EMBL/GenBank/DDBJ databases">
        <title>Cephalotus genome sequencing.</title>
        <authorList>
            <person name="Fukushima K."/>
            <person name="Hasebe M."/>
            <person name="Fang X."/>
        </authorList>
    </citation>
    <scope>NUCLEOTIDE SEQUENCE [LARGE SCALE GENOMIC DNA]</scope>
    <source>
        <strain evidence="3">cv. St1</strain>
    </source>
</reference>
<accession>A0A1Q3CL44</accession>
<sequence length="127" mass="15199">MDHNAKWVIAKEALGLYPKRRITRRIKPRIKKLKAELKEINAQQKRIRDRKREVKKKFEQIEAKHDRLKKEAKLIKQQTADTQLRLNLLFKILKARQDGDFATDTDLTQSLRELILKQKQQTHMCTD</sequence>
<organism evidence="2 3">
    <name type="scientific">Cephalotus follicularis</name>
    <name type="common">Albany pitcher plant</name>
    <dbReference type="NCBI Taxonomy" id="3775"/>
    <lineage>
        <taxon>Eukaryota</taxon>
        <taxon>Viridiplantae</taxon>
        <taxon>Streptophyta</taxon>
        <taxon>Embryophyta</taxon>
        <taxon>Tracheophyta</taxon>
        <taxon>Spermatophyta</taxon>
        <taxon>Magnoliopsida</taxon>
        <taxon>eudicotyledons</taxon>
        <taxon>Gunneridae</taxon>
        <taxon>Pentapetalae</taxon>
        <taxon>rosids</taxon>
        <taxon>fabids</taxon>
        <taxon>Oxalidales</taxon>
        <taxon>Cephalotaceae</taxon>
        <taxon>Cephalotus</taxon>
    </lineage>
</organism>
<name>A0A1Q3CL44_CEPFO</name>
<dbReference type="Proteomes" id="UP000187406">
    <property type="component" value="Unassembled WGS sequence"/>
</dbReference>
<dbReference type="PANTHER" id="PTHR48248:SF5">
    <property type="entry name" value="UVR DOMAIN-CONTAINING PROTEIN"/>
    <property type="match status" value="1"/>
</dbReference>
<dbReference type="AlphaFoldDB" id="A0A1Q3CL44"/>
<protein>
    <submittedName>
        <fullName evidence="2">Uncharacterized protein</fullName>
    </submittedName>
</protein>
<dbReference type="OrthoDB" id="827019at2759"/>
<evidence type="ECO:0000313" key="2">
    <source>
        <dbReference type="EMBL" id="GAV80970.1"/>
    </source>
</evidence>
<feature type="coiled-coil region" evidence="1">
    <location>
        <begin position="30"/>
        <end position="78"/>
    </location>
</feature>
<evidence type="ECO:0000256" key="1">
    <source>
        <dbReference type="SAM" id="Coils"/>
    </source>
</evidence>